<keyword evidence="3" id="KW-1185">Reference proteome</keyword>
<proteinExistence type="predicted"/>
<gene>
    <name evidence="2" type="ordered locus">BMA2421</name>
</gene>
<accession>A0A0H2WKA3</accession>
<dbReference type="InterPro" id="IPR021390">
    <property type="entry name" value="DUF3025"/>
</dbReference>
<evidence type="ECO:0000313" key="2">
    <source>
        <dbReference type="EMBL" id="AAU49750.1"/>
    </source>
</evidence>
<evidence type="ECO:0000313" key="3">
    <source>
        <dbReference type="Proteomes" id="UP000006693"/>
    </source>
</evidence>
<dbReference type="PATRIC" id="fig|243160.12.peg.2496"/>
<protein>
    <recommendedName>
        <fullName evidence="4">DUF3025 domain-containing protein</fullName>
    </recommendedName>
</protein>
<feature type="region of interest" description="Disordered" evidence="1">
    <location>
        <begin position="61"/>
        <end position="84"/>
    </location>
</feature>
<dbReference type="eggNOG" id="ENOG502ZBX5">
    <property type="taxonomic scope" value="Bacteria"/>
</dbReference>
<sequence>MSARSAGKVQEAQEAQEARDATRRCAQRPTGAHGAADHRRADPATTAFADRADGSCGAGDPRGACGPAHPEHARRSAAGGGPDAPRAFAVSMRRRGSSCADGGACFARIDWSAPWLAPLADRGERWTHAAQRGEAAWLRMLNDEARAERLATGRGLPLRFIAQAALPAGIAYETHIAETGAVPTRHNLHDFFNALVWFAYPRIKAALNARQAAAIDAAGVGAVRGGVRDALTLLDENGALFATSDPALAAALRGFDWPTLMRASRDAWGARCDARIVGHALCEKLVDPYKGCTAHAWIVEVPAAYFDWPDARRRAWLDGRVTAALAATDPASRGFAPLPVLGVPGWWPANASPAFYDDPQVFRRGRRRAPDVLARAA</sequence>
<dbReference type="Pfam" id="PF11227">
    <property type="entry name" value="DUF3025"/>
    <property type="match status" value="1"/>
</dbReference>
<dbReference type="HOGENOM" id="CLU_067037_0_0_4"/>
<feature type="region of interest" description="Disordered" evidence="1">
    <location>
        <begin position="1"/>
        <end position="42"/>
    </location>
</feature>
<reference evidence="2 3" key="1">
    <citation type="journal article" date="2004" name="Proc. Natl. Acad. Sci. U.S.A.">
        <title>Structural flexibility in the Burkholderia mallei genome.</title>
        <authorList>
            <person name="Nierman W.C."/>
            <person name="DeShazer D."/>
            <person name="Kim H.S."/>
            <person name="Tettelin H."/>
            <person name="Nelson K.E."/>
            <person name="Feldblyum T."/>
            <person name="Ulrich R.L."/>
            <person name="Ronning C.M."/>
            <person name="Brinkac L.M."/>
            <person name="Daugherty S.C."/>
            <person name="Davidsen T.D."/>
            <person name="Deboy R.T."/>
            <person name="Dimitrov G."/>
            <person name="Dodson R.J."/>
            <person name="Durkin A.S."/>
            <person name="Gwinn M.L."/>
            <person name="Haft D.H."/>
            <person name="Khouri H."/>
            <person name="Kolonay J.F."/>
            <person name="Madupu R."/>
            <person name="Mohammoud Y."/>
            <person name="Nelson W.C."/>
            <person name="Radune D."/>
            <person name="Romero C.M."/>
            <person name="Sarria S."/>
            <person name="Selengut J."/>
            <person name="Shamblin C."/>
            <person name="Sullivan S.A."/>
            <person name="White O."/>
            <person name="Yu Y."/>
            <person name="Zafar N."/>
            <person name="Zhou L."/>
            <person name="Fraser C.M."/>
        </authorList>
    </citation>
    <scope>NUCLEOTIDE SEQUENCE [LARGE SCALE GENOMIC DNA]</scope>
    <source>
        <strain evidence="2 3">ATCC 23344</strain>
    </source>
</reference>
<organism evidence="2 3">
    <name type="scientific">Burkholderia mallei (strain ATCC 23344)</name>
    <dbReference type="NCBI Taxonomy" id="243160"/>
    <lineage>
        <taxon>Bacteria</taxon>
        <taxon>Pseudomonadati</taxon>
        <taxon>Pseudomonadota</taxon>
        <taxon>Betaproteobacteria</taxon>
        <taxon>Burkholderiales</taxon>
        <taxon>Burkholderiaceae</taxon>
        <taxon>Burkholderia</taxon>
        <taxon>pseudomallei group</taxon>
    </lineage>
</organism>
<dbReference type="Proteomes" id="UP000006693">
    <property type="component" value="Chromosome 1"/>
</dbReference>
<dbReference type="AlphaFoldDB" id="A0A0H2WKA3"/>
<evidence type="ECO:0008006" key="4">
    <source>
        <dbReference type="Google" id="ProtNLM"/>
    </source>
</evidence>
<dbReference type="EMBL" id="CP000010">
    <property type="protein sequence ID" value="AAU49750.1"/>
    <property type="molecule type" value="Genomic_DNA"/>
</dbReference>
<evidence type="ECO:0000256" key="1">
    <source>
        <dbReference type="SAM" id="MobiDB-lite"/>
    </source>
</evidence>
<dbReference type="KEGG" id="bma:BMA2421"/>
<name>A0A0H2WKA3_BURMA</name>